<protein>
    <submittedName>
        <fullName evidence="5">3-hydroxyacyl-CoA dehydrogenase</fullName>
        <ecNumber evidence="5">1.1.1.-</ecNumber>
    </submittedName>
</protein>
<organism evidence="5 6">
    <name type="scientific">Candidatus Competibacter denitrificans Run_A_D11</name>
    <dbReference type="NCBI Taxonomy" id="1400863"/>
    <lineage>
        <taxon>Bacteria</taxon>
        <taxon>Pseudomonadati</taxon>
        <taxon>Pseudomonadota</taxon>
        <taxon>Gammaproteobacteria</taxon>
        <taxon>Candidatus Competibacteraceae</taxon>
        <taxon>Candidatus Competibacter</taxon>
    </lineage>
</organism>
<comment type="caution">
    <text evidence="5">The sequence shown here is derived from an EMBL/GenBank/DDBJ whole genome shotgun (WGS) entry which is preliminary data.</text>
</comment>
<dbReference type="Gene3D" id="3.40.50.720">
    <property type="entry name" value="NAD(P)-binding Rossmann-like Domain"/>
    <property type="match status" value="1"/>
</dbReference>
<dbReference type="FunFam" id="3.40.50.720:FF:000215">
    <property type="entry name" value="3-hydroxyacyl-CoA dehydrogenase type-2"/>
    <property type="match status" value="1"/>
</dbReference>
<dbReference type="InterPro" id="IPR002347">
    <property type="entry name" value="SDR_fam"/>
</dbReference>
<dbReference type="RefSeq" id="WP_048674392.1">
    <property type="nucleotide sequence ID" value="NZ_CBTJ020000068.1"/>
</dbReference>
<dbReference type="PROSITE" id="PS00061">
    <property type="entry name" value="ADH_SHORT"/>
    <property type="match status" value="1"/>
</dbReference>
<dbReference type="InterPro" id="IPR057326">
    <property type="entry name" value="KR_dom"/>
</dbReference>
<accession>W6MBQ4</accession>
<evidence type="ECO:0000313" key="6">
    <source>
        <dbReference type="Proteomes" id="UP000035760"/>
    </source>
</evidence>
<dbReference type="PRINTS" id="PR00080">
    <property type="entry name" value="SDRFAMILY"/>
</dbReference>
<evidence type="ECO:0000259" key="4">
    <source>
        <dbReference type="SMART" id="SM00822"/>
    </source>
</evidence>
<dbReference type="PANTHER" id="PTHR43658:SF8">
    <property type="entry name" value="17-BETA-HYDROXYSTEROID DEHYDROGENASE 14-RELATED"/>
    <property type="match status" value="1"/>
</dbReference>
<dbReference type="AlphaFoldDB" id="W6MBQ4"/>
<dbReference type="EC" id="1.1.1.-" evidence="5"/>
<dbReference type="Proteomes" id="UP000035760">
    <property type="component" value="Unassembled WGS sequence"/>
</dbReference>
<dbReference type="InterPro" id="IPR020904">
    <property type="entry name" value="Sc_DH/Rdtase_CS"/>
</dbReference>
<reference evidence="5" key="2">
    <citation type="submission" date="2014-03" db="EMBL/GenBank/DDBJ databases">
        <title>Candidatus Competibacter-lineage genomes retrieved from metagenomes reveal functional metabolic diversity.</title>
        <authorList>
            <person name="McIlroy S.J."/>
            <person name="Albertsen M."/>
            <person name="Andresen E.K."/>
            <person name="Saunders A.M."/>
            <person name="Kristiansen R."/>
            <person name="Stokholm-Bjerregaard M."/>
            <person name="Nielsen K.L."/>
            <person name="Nielsen P.H."/>
        </authorList>
    </citation>
    <scope>NUCLEOTIDE SEQUENCE</scope>
    <source>
        <strain evidence="5">Run_A_D11</strain>
    </source>
</reference>
<evidence type="ECO:0000256" key="1">
    <source>
        <dbReference type="ARBA" id="ARBA00006484"/>
    </source>
</evidence>
<dbReference type="InterPro" id="IPR036291">
    <property type="entry name" value="NAD(P)-bd_dom_sf"/>
</dbReference>
<sequence length="255" mass="26227">MKIDPHVFLVTGGASGLGAATARMLAQAGAKVAIADLNPQAGEALAAELGPTARFIITDIADETSGRAAVEAAVSAFGALHGLINCAGVAPAEKVLGKTEPPALAAFAKVVQINLIGAFNLVRHAATAMARNPPTETGERGVIVNTASIAAFEGQIGQAAYAASKGGMVAMTLPIARELSRSGIRIMTIAPGVMETPMLLEMPQEVQDSLGKMVPFPCRLGKPAEFAGLVRHILENPYLNGEVIRLDGAIRMGAK</sequence>
<dbReference type="EMBL" id="CBTJ020000068">
    <property type="protein sequence ID" value="CDI03585.1"/>
    <property type="molecule type" value="Genomic_DNA"/>
</dbReference>
<dbReference type="Pfam" id="PF00106">
    <property type="entry name" value="adh_short"/>
    <property type="match status" value="1"/>
</dbReference>
<dbReference type="STRING" id="1400863.BN873_590035"/>
<comment type="similarity">
    <text evidence="1 3">Belongs to the short-chain dehydrogenases/reductases (SDR) family.</text>
</comment>
<evidence type="ECO:0000256" key="2">
    <source>
        <dbReference type="ARBA" id="ARBA00023002"/>
    </source>
</evidence>
<proteinExistence type="inferred from homology"/>
<dbReference type="OrthoDB" id="6861885at2"/>
<keyword evidence="2 5" id="KW-0560">Oxidoreductase</keyword>
<feature type="domain" description="Ketoreductase" evidence="4">
    <location>
        <begin position="6"/>
        <end position="192"/>
    </location>
</feature>
<reference evidence="5" key="1">
    <citation type="submission" date="2013-07" db="EMBL/GenBank/DDBJ databases">
        <authorList>
            <person name="McIlroy S."/>
        </authorList>
    </citation>
    <scope>NUCLEOTIDE SEQUENCE [LARGE SCALE GENOMIC DNA]</scope>
    <source>
        <strain evidence="5">Run_A_D11</strain>
    </source>
</reference>
<dbReference type="GO" id="GO:0016491">
    <property type="term" value="F:oxidoreductase activity"/>
    <property type="evidence" value="ECO:0007669"/>
    <property type="project" value="UniProtKB-KW"/>
</dbReference>
<dbReference type="SMART" id="SM00822">
    <property type="entry name" value="PKS_KR"/>
    <property type="match status" value="1"/>
</dbReference>
<evidence type="ECO:0000256" key="3">
    <source>
        <dbReference type="RuleBase" id="RU000363"/>
    </source>
</evidence>
<keyword evidence="6" id="KW-1185">Reference proteome</keyword>
<name>W6MBQ4_9GAMM</name>
<dbReference type="SUPFAM" id="SSF51735">
    <property type="entry name" value="NAD(P)-binding Rossmann-fold domains"/>
    <property type="match status" value="1"/>
</dbReference>
<dbReference type="PRINTS" id="PR00081">
    <property type="entry name" value="GDHRDH"/>
</dbReference>
<dbReference type="CDD" id="cd05371">
    <property type="entry name" value="HSD10-like_SDR_c"/>
    <property type="match status" value="1"/>
</dbReference>
<dbReference type="PANTHER" id="PTHR43658">
    <property type="entry name" value="SHORT-CHAIN DEHYDROGENASE/REDUCTASE"/>
    <property type="match status" value="1"/>
</dbReference>
<gene>
    <name evidence="5" type="ORF">BN873_590035</name>
</gene>
<evidence type="ECO:0000313" key="5">
    <source>
        <dbReference type="EMBL" id="CDI03585.1"/>
    </source>
</evidence>